<keyword evidence="2 3" id="KW-0802">TPR repeat</keyword>
<dbReference type="InterPro" id="IPR039226">
    <property type="entry name" value="Ski3/TTC37"/>
</dbReference>
<dbReference type="PROSITE" id="PS50293">
    <property type="entry name" value="TPR_REGION"/>
    <property type="match status" value="1"/>
</dbReference>
<evidence type="ECO:0008006" key="7">
    <source>
        <dbReference type="Google" id="ProtNLM"/>
    </source>
</evidence>
<dbReference type="PANTHER" id="PTHR15704">
    <property type="entry name" value="SUPERKILLER 3 PROTEIN-RELATED"/>
    <property type="match status" value="1"/>
</dbReference>
<reference evidence="5 6" key="1">
    <citation type="journal article" date="2024" name="Nat. Commun.">
        <title>Phylogenomics reveals the evolutionary origins of lichenization in chlorophyte algae.</title>
        <authorList>
            <person name="Puginier C."/>
            <person name="Libourel C."/>
            <person name="Otte J."/>
            <person name="Skaloud P."/>
            <person name="Haon M."/>
            <person name="Grisel S."/>
            <person name="Petersen M."/>
            <person name="Berrin J.G."/>
            <person name="Delaux P.M."/>
            <person name="Dal Grande F."/>
            <person name="Keller J."/>
        </authorList>
    </citation>
    <scope>NUCLEOTIDE SEQUENCE [LARGE SCALE GENOMIC DNA]</scope>
    <source>
        <strain evidence="5 6">SAG 245.80</strain>
    </source>
</reference>
<dbReference type="PROSITE" id="PS50005">
    <property type="entry name" value="TPR"/>
    <property type="match status" value="1"/>
</dbReference>
<evidence type="ECO:0000313" key="6">
    <source>
        <dbReference type="Proteomes" id="UP001445335"/>
    </source>
</evidence>
<dbReference type="SMART" id="SM00028">
    <property type="entry name" value="TPR"/>
    <property type="match status" value="8"/>
</dbReference>
<evidence type="ECO:0000256" key="4">
    <source>
        <dbReference type="SAM" id="MobiDB-lite"/>
    </source>
</evidence>
<dbReference type="GO" id="GO:0055087">
    <property type="term" value="C:Ski complex"/>
    <property type="evidence" value="ECO:0007669"/>
    <property type="project" value="InterPro"/>
</dbReference>
<dbReference type="InterPro" id="IPR011990">
    <property type="entry name" value="TPR-like_helical_dom_sf"/>
</dbReference>
<dbReference type="PANTHER" id="PTHR15704:SF7">
    <property type="entry name" value="SUPERKILLER COMPLEX PROTEIN 3"/>
    <property type="match status" value="1"/>
</dbReference>
<evidence type="ECO:0000256" key="1">
    <source>
        <dbReference type="ARBA" id="ARBA00022737"/>
    </source>
</evidence>
<keyword evidence="6" id="KW-1185">Reference proteome</keyword>
<feature type="region of interest" description="Disordered" evidence="4">
    <location>
        <begin position="1063"/>
        <end position="1082"/>
    </location>
</feature>
<dbReference type="EMBL" id="JALJOU010000013">
    <property type="protein sequence ID" value="KAK9840650.1"/>
    <property type="molecule type" value="Genomic_DNA"/>
</dbReference>
<dbReference type="AlphaFoldDB" id="A0AAW1S480"/>
<keyword evidence="1" id="KW-0677">Repeat</keyword>
<dbReference type="Pfam" id="PF00515">
    <property type="entry name" value="TPR_1"/>
    <property type="match status" value="1"/>
</dbReference>
<sequence length="1248" mass="128927">MSIVKAALKSAKEALFKGEHKEAAQYCKKALKSEKYSYDAYVLLGKAAYLLGELEQAALAYTRATDISNSALPAWKGLAEVFTASGDAAKAAPVYERLLALSESQEPSGKRLELQRSLIDALTSKSLVQLVREAPLAAELAPYYERHIDALLADVMRLPAGSDERAAAAAAALGECQWLAGARALPRPLEAILSLAGRAAQPQAQTARQRHRILSALQRPDPACVGGITACLARYGRLLFEQGHVEAAIEELQAALALAEGAGQAIADWELSELRCQLACVYRTAGGTLWADCQHAHGLLLQAAAVEGPAQAKAFALLGAHCREVAGDHLRARRCFERALLLDPQSEAAGEGLGGPGHARTWEGLGAAYQALGRLTAALKAYGRALELDPGRGYCHAQSGAVQMALGAHVPAAASFAAALALVPGHPPALLGAGQALLAAAQQHLVQGAPGLAAAELAEAAGQASECAQRFGKLGAAWKLLGDTHLAMAWTGFPLSPGDASIEVSNGKPAAWHGQARDEYPSPAAGVSAPAPKQRAKALLAGWHARIRAVLEARHAYAVALHLAPEEAGAWGDLALAYFTEAQLKRAHADFMPHAAVALRSQAERLLRAGLRADPASAPLWKALGCCAVDPAVREYALARALALEPKAAHAWVVLGRLYCADGVEPALADQCLAVARSHEPADAATWEAMGTLTGLSARGARDRLGCYEHAVALGAGAEALLGRVEGALAQGSGDIGAVYASARRCVELQPLSASAHRALGLVAEARGDADEAACELELALELAMSDTRHEDGDDVSGRPFRCMATGAQHPLAWLGYAAALAAGGDASGAESALDTALRSGLSPWAMAEAVAALCRLRLAHSGADAALRALQERLPALVACSPPPTVMNRLWATLQAGVAVAGTLISDADLCTLHQDWQIQAGNSEADARAMLESVRVLQVQVEGGWLLSCRKAAAALHLCPWRPELARTLSSAAAAASARLAPAAARVGAGAISGRSSVHGIGADVARAALRARAAGMLVGAAVSAACNAAKITLKDNGHAEMRTQLAAAAAESELQSRQPAAVASEVVEPESASQAPANGASRSLALEGALAARHLDRAAALSRDGSSDEALLLGETVQTLTASSPHAAQVVRGALSLLQAKNNPNPAALGAARAALGAACAPEVASSDTQALAHALLSQVEALRRKPDRAMGHIQQAMHGLEPAARHFLFATAAALGVPRMAGRAVHAAPWQSGLWSGLQSKCEM</sequence>
<evidence type="ECO:0000256" key="3">
    <source>
        <dbReference type="PROSITE-ProRule" id="PRU00339"/>
    </source>
</evidence>
<name>A0AAW1S480_9CHLO</name>
<dbReference type="Pfam" id="PF13181">
    <property type="entry name" value="TPR_8"/>
    <property type="match status" value="1"/>
</dbReference>
<comment type="caution">
    <text evidence="5">The sequence shown here is derived from an EMBL/GenBank/DDBJ whole genome shotgun (WGS) entry which is preliminary data.</text>
</comment>
<dbReference type="InterPro" id="IPR019734">
    <property type="entry name" value="TPR_rpt"/>
</dbReference>
<dbReference type="GO" id="GO:0006401">
    <property type="term" value="P:RNA catabolic process"/>
    <property type="evidence" value="ECO:0007669"/>
    <property type="project" value="InterPro"/>
</dbReference>
<dbReference type="Gene3D" id="1.25.40.10">
    <property type="entry name" value="Tetratricopeptide repeat domain"/>
    <property type="match status" value="5"/>
</dbReference>
<dbReference type="Proteomes" id="UP001445335">
    <property type="component" value="Unassembled WGS sequence"/>
</dbReference>
<evidence type="ECO:0000313" key="5">
    <source>
        <dbReference type="EMBL" id="KAK9840650.1"/>
    </source>
</evidence>
<proteinExistence type="predicted"/>
<dbReference type="SUPFAM" id="SSF48452">
    <property type="entry name" value="TPR-like"/>
    <property type="match status" value="3"/>
</dbReference>
<protein>
    <recommendedName>
        <fullName evidence="7">Tetratricopeptide repeat protein 37</fullName>
    </recommendedName>
</protein>
<gene>
    <name evidence="5" type="ORF">WJX81_006942</name>
</gene>
<feature type="repeat" description="TPR" evidence="3">
    <location>
        <begin position="359"/>
        <end position="392"/>
    </location>
</feature>
<accession>A0AAW1S480</accession>
<organism evidence="5 6">
    <name type="scientific">Elliptochloris bilobata</name>
    <dbReference type="NCBI Taxonomy" id="381761"/>
    <lineage>
        <taxon>Eukaryota</taxon>
        <taxon>Viridiplantae</taxon>
        <taxon>Chlorophyta</taxon>
        <taxon>core chlorophytes</taxon>
        <taxon>Trebouxiophyceae</taxon>
        <taxon>Trebouxiophyceae incertae sedis</taxon>
        <taxon>Elliptochloris clade</taxon>
        <taxon>Elliptochloris</taxon>
    </lineage>
</organism>
<evidence type="ECO:0000256" key="2">
    <source>
        <dbReference type="ARBA" id="ARBA00022803"/>
    </source>
</evidence>